<keyword evidence="8" id="KW-1185">Reference proteome</keyword>
<proteinExistence type="predicted"/>
<evidence type="ECO:0000256" key="4">
    <source>
        <dbReference type="ARBA" id="ARBA00023180"/>
    </source>
</evidence>
<dbReference type="InterPro" id="IPR013517">
    <property type="entry name" value="FG-GAP"/>
</dbReference>
<dbReference type="Pfam" id="PF01839">
    <property type="entry name" value="FG-GAP"/>
    <property type="match status" value="4"/>
</dbReference>
<keyword evidence="1 6" id="KW-0732">Signal</keyword>
<dbReference type="RefSeq" id="WP_151564400.1">
    <property type="nucleotide sequence ID" value="NZ_WBMT01000013.1"/>
</dbReference>
<feature type="chain" id="PRO_5026208837" evidence="6">
    <location>
        <begin position="28"/>
        <end position="486"/>
    </location>
</feature>
<dbReference type="Gene3D" id="2.130.10.130">
    <property type="entry name" value="Integrin alpha, N-terminal"/>
    <property type="match status" value="3"/>
</dbReference>
<dbReference type="GO" id="GO:0016787">
    <property type="term" value="F:hydrolase activity"/>
    <property type="evidence" value="ECO:0007669"/>
    <property type="project" value="UniProtKB-KW"/>
</dbReference>
<dbReference type="PANTHER" id="PTHR23221:SF7">
    <property type="entry name" value="PHOSPHATIDYLINOSITOL-GLYCAN-SPECIFIC PHOSPHOLIPASE D"/>
    <property type="match status" value="1"/>
</dbReference>
<dbReference type="SUPFAM" id="SSF69318">
    <property type="entry name" value="Integrin alpha N-terminal domain"/>
    <property type="match status" value="1"/>
</dbReference>
<dbReference type="OrthoDB" id="877328at2"/>
<dbReference type="Proteomes" id="UP000468735">
    <property type="component" value="Unassembled WGS sequence"/>
</dbReference>
<sequence length="486" mass="49722">MKTSSVSAFSAAAAIVVAIGAVVAVSASEGEALDAALTAGATARKPAKASDFNGDGRRDLVAVSPEGWVKGRPQAGFVTVVYGGPKGLNTKARQTIDQDSPGIPGSPQESGAFGESVGSADFDRDGYADLAVGGPWKQGVVIVYGGSRGLTGRTVHLPVSTDEAGTKITIGDFNGNRVPDLVFKGGRGVAEYWTFSDIGGRAVPGVRHRVPADEGMTFNYPTAADFNGDGHSDLVVQVVGSIDGGPSPQFLQLRLGSKKGLGPARQINRPTGDVAATGDVNGDGRADLVTRGQTTDAPRQEGAIMVYLGTRTGLGAPKTFTQDTRGVPGTGEKGDEFGYRIAVGDVNGDRKADVAIGAPYENVGKVTDAGTVTVLYGAKGGLTTKGAQLFGQDSKGVPGGAEKGDTFGRGLSLADLNGDGRAELTVGTPYENGYKLAGTSQYVWPGRLYVFTGTRAGLTVKGVKNLGPADIGVTRHNALLADPLLP</sequence>
<reference evidence="7 8" key="1">
    <citation type="submission" date="2019-09" db="EMBL/GenBank/DDBJ databases">
        <title>Actinomadura physcomitrii sp. nov., a novel actinomycete isolated from moss [Physcomitrium sphaericum (Ludw) Fuernr].</title>
        <authorList>
            <person name="Zhuang X."/>
            <person name="Liu C."/>
        </authorList>
    </citation>
    <scope>NUCLEOTIDE SEQUENCE [LARGE SCALE GENOMIC DNA]</scope>
    <source>
        <strain evidence="7 8">HMC1</strain>
    </source>
</reference>
<name>A0A6H9YPG6_9ACTN</name>
<feature type="signal peptide" evidence="6">
    <location>
        <begin position="1"/>
        <end position="27"/>
    </location>
</feature>
<evidence type="ECO:0000256" key="5">
    <source>
        <dbReference type="SAM" id="MobiDB-lite"/>
    </source>
</evidence>
<comment type="caution">
    <text evidence="7">The sequence shown here is derived from an EMBL/GenBank/DDBJ whole genome shotgun (WGS) entry which is preliminary data.</text>
</comment>
<keyword evidence="4" id="KW-0325">Glycoprotein</keyword>
<protein>
    <submittedName>
        <fullName evidence="7">Esterase</fullName>
    </submittedName>
</protein>
<accession>A0A6H9YPG6</accession>
<dbReference type="SMART" id="SM00191">
    <property type="entry name" value="Int_alpha"/>
    <property type="match status" value="5"/>
</dbReference>
<evidence type="ECO:0000256" key="2">
    <source>
        <dbReference type="ARBA" id="ARBA00022737"/>
    </source>
</evidence>
<dbReference type="AlphaFoldDB" id="A0A6H9YPG6"/>
<dbReference type="PANTHER" id="PTHR23221">
    <property type="entry name" value="GLYCOSYLPHOSPHATIDYLINOSITOL PHOSPHOLIPASE D"/>
    <property type="match status" value="1"/>
</dbReference>
<feature type="region of interest" description="Disordered" evidence="5">
    <location>
        <begin position="261"/>
        <end position="283"/>
    </location>
</feature>
<dbReference type="InterPro" id="IPR028994">
    <property type="entry name" value="Integrin_alpha_N"/>
</dbReference>
<evidence type="ECO:0000256" key="6">
    <source>
        <dbReference type="SAM" id="SignalP"/>
    </source>
</evidence>
<gene>
    <name evidence="7" type="ORF">F8566_26215</name>
</gene>
<keyword evidence="2" id="KW-0677">Repeat</keyword>
<evidence type="ECO:0000256" key="3">
    <source>
        <dbReference type="ARBA" id="ARBA00022801"/>
    </source>
</evidence>
<dbReference type="EMBL" id="WBMT01000013">
    <property type="protein sequence ID" value="KAB2345470.1"/>
    <property type="molecule type" value="Genomic_DNA"/>
</dbReference>
<organism evidence="7 8">
    <name type="scientific">Actinomadura rudentiformis</name>
    <dbReference type="NCBI Taxonomy" id="359158"/>
    <lineage>
        <taxon>Bacteria</taxon>
        <taxon>Bacillati</taxon>
        <taxon>Actinomycetota</taxon>
        <taxon>Actinomycetes</taxon>
        <taxon>Streptosporangiales</taxon>
        <taxon>Thermomonosporaceae</taxon>
        <taxon>Actinomadura</taxon>
    </lineage>
</organism>
<evidence type="ECO:0000256" key="1">
    <source>
        <dbReference type="ARBA" id="ARBA00022729"/>
    </source>
</evidence>
<keyword evidence="3" id="KW-0378">Hydrolase</keyword>
<dbReference type="PROSITE" id="PS51470">
    <property type="entry name" value="FG_GAP"/>
    <property type="match status" value="2"/>
</dbReference>
<dbReference type="InterPro" id="IPR013519">
    <property type="entry name" value="Int_alpha_beta-p"/>
</dbReference>
<evidence type="ECO:0000313" key="7">
    <source>
        <dbReference type="EMBL" id="KAB2345470.1"/>
    </source>
</evidence>
<evidence type="ECO:0000313" key="8">
    <source>
        <dbReference type="Proteomes" id="UP000468735"/>
    </source>
</evidence>